<evidence type="ECO:0000256" key="1">
    <source>
        <dbReference type="ARBA" id="ARBA00005382"/>
    </source>
</evidence>
<dbReference type="Pfam" id="PF17189">
    <property type="entry name" value="Glyco_hydro_30C"/>
    <property type="match status" value="1"/>
</dbReference>
<dbReference type="PANTHER" id="PTHR11069:SF23">
    <property type="entry name" value="LYSOSOMAL ACID GLUCOSYLCERAMIDASE"/>
    <property type="match status" value="1"/>
</dbReference>
<feature type="domain" description="Glycosyl hydrolase family 30 TIM-barrel" evidence="5">
    <location>
        <begin position="104"/>
        <end position="470"/>
    </location>
</feature>
<name>H3GW37_PHYRM</name>
<sequence length="590" mass="64226">MRVLPPARLLPAAVALLAGRCGVTASCSSWSTRFQQDIEGVCTCNATSCDSVSTEYLSLSSSQVGVFQTSKAGDRLVYSTLGIDAGSDDAADLIIDSTTTYQEIIGFGGAFTDAAAINVYLMDTDVQQLILDAYFSDTGLQYSLGRIPIASTDFSEYVYSYSPSVDDFEMANFSIDADKEPLSNKLSLIQRALSETSAASRNLTLFASSWAPPVWMTTSNTTLNCEMNGYPGGEYWEALALYYSKFIGAYEAEGVPIWGLTTQNEPTKQELATKFWQSLRFNTTTERDFIKRDLGPLMKEKHPDVKIIILDDQKDLLLDWNASLLDEEARGYVSGVGVHWYKNLDFAFGTSGDFDDLVTFHAEYPDIFILATEACEGSLVKGLGTGMGPHLFDYNNITWQRGENYARDIINDLASFASGWTDWNLVLNTTGGPNWADNQVDAPILVDEEGGAEFYKQPIYYVMGHFSKFLVPGSLQVEMNVSSNASSTLENVDRVAFVTPEGQVVVVLSNRDSTEKSIRIKLMVEVRAVTVVLPANTVQTVLFPAFGLAIGSEGSEGSPSASSSATSTSPTTMNLVVALILSGFVASRQA</sequence>
<dbReference type="EnsemblProtists" id="Phyra81642">
    <property type="protein sequence ID" value="Phyra81642"/>
    <property type="gene ID" value="Phyra81642"/>
</dbReference>
<proteinExistence type="inferred from homology"/>
<evidence type="ECO:0000259" key="5">
    <source>
        <dbReference type="Pfam" id="PF02055"/>
    </source>
</evidence>
<dbReference type="HOGENOM" id="CLU_014379_1_2_1"/>
<reference evidence="8" key="1">
    <citation type="journal article" date="2006" name="Science">
        <title>Phytophthora genome sequences uncover evolutionary origins and mechanisms of pathogenesis.</title>
        <authorList>
            <person name="Tyler B.M."/>
            <person name="Tripathy S."/>
            <person name="Zhang X."/>
            <person name="Dehal P."/>
            <person name="Jiang R.H."/>
            <person name="Aerts A."/>
            <person name="Arredondo F.D."/>
            <person name="Baxter L."/>
            <person name="Bensasson D."/>
            <person name="Beynon J.L."/>
            <person name="Chapman J."/>
            <person name="Damasceno C.M."/>
            <person name="Dorrance A.E."/>
            <person name="Dou D."/>
            <person name="Dickerman A.W."/>
            <person name="Dubchak I.L."/>
            <person name="Garbelotto M."/>
            <person name="Gijzen M."/>
            <person name="Gordon S.G."/>
            <person name="Govers F."/>
            <person name="Grunwald N.J."/>
            <person name="Huang W."/>
            <person name="Ivors K.L."/>
            <person name="Jones R.W."/>
            <person name="Kamoun S."/>
            <person name="Krampis K."/>
            <person name="Lamour K.H."/>
            <person name="Lee M.K."/>
            <person name="McDonald W.H."/>
            <person name="Medina M."/>
            <person name="Meijer H.J."/>
            <person name="Nordberg E.K."/>
            <person name="Maclean D.J."/>
            <person name="Ospina-Giraldo M.D."/>
            <person name="Morris P.F."/>
            <person name="Phuntumart V."/>
            <person name="Putnam N.H."/>
            <person name="Rash S."/>
            <person name="Rose J.K."/>
            <person name="Sakihama Y."/>
            <person name="Salamov A.A."/>
            <person name="Savidor A."/>
            <person name="Scheuring C.F."/>
            <person name="Smith B.M."/>
            <person name="Sobral B.W."/>
            <person name="Terry A."/>
            <person name="Torto-Alalibo T.A."/>
            <person name="Win J."/>
            <person name="Xu Z."/>
            <person name="Zhang H."/>
            <person name="Grigoriev I.V."/>
            <person name="Rokhsar D.S."/>
            <person name="Boore J.L."/>
        </authorList>
    </citation>
    <scope>NUCLEOTIDE SEQUENCE [LARGE SCALE GENOMIC DNA]</scope>
    <source>
        <strain evidence="8">Pr102</strain>
    </source>
</reference>
<dbReference type="FunFam" id="3.20.20.80:FF:000109">
    <property type="entry name" value="Glucosylceramidase 3"/>
    <property type="match status" value="1"/>
</dbReference>
<organism evidence="7 8">
    <name type="scientific">Phytophthora ramorum</name>
    <name type="common">Sudden oak death agent</name>
    <dbReference type="NCBI Taxonomy" id="164328"/>
    <lineage>
        <taxon>Eukaryota</taxon>
        <taxon>Sar</taxon>
        <taxon>Stramenopiles</taxon>
        <taxon>Oomycota</taxon>
        <taxon>Peronosporomycetes</taxon>
        <taxon>Peronosporales</taxon>
        <taxon>Peronosporaceae</taxon>
        <taxon>Phytophthora</taxon>
    </lineage>
</organism>
<evidence type="ECO:0000313" key="7">
    <source>
        <dbReference type="EnsemblProtists" id="Phyra81642"/>
    </source>
</evidence>
<dbReference type="GeneID" id="94224623"/>
<keyword evidence="3" id="KW-0378">Hydrolase</keyword>
<dbReference type="Proteomes" id="UP000005238">
    <property type="component" value="Unassembled WGS sequence"/>
</dbReference>
<feature type="signal peptide" evidence="4">
    <location>
        <begin position="1"/>
        <end position="25"/>
    </location>
</feature>
<dbReference type="eggNOG" id="KOG2566">
    <property type="taxonomic scope" value="Eukaryota"/>
</dbReference>
<accession>H3GW37</accession>
<dbReference type="FunFam" id="2.60.40.1180:FF:000035">
    <property type="entry name" value="Glucosylceramidase 3"/>
    <property type="match status" value="1"/>
</dbReference>
<dbReference type="InParanoid" id="H3GW37"/>
<dbReference type="GO" id="GO:0004348">
    <property type="term" value="F:glucosylceramidase activity"/>
    <property type="evidence" value="ECO:0000318"/>
    <property type="project" value="GO_Central"/>
</dbReference>
<dbReference type="InterPro" id="IPR033453">
    <property type="entry name" value="Glyco_hydro_30_TIM-barrel"/>
</dbReference>
<dbReference type="Pfam" id="PF02055">
    <property type="entry name" value="Glyco_hydro_30"/>
    <property type="match status" value="1"/>
</dbReference>
<dbReference type="GO" id="GO:0016020">
    <property type="term" value="C:membrane"/>
    <property type="evidence" value="ECO:0007669"/>
    <property type="project" value="GOC"/>
</dbReference>
<evidence type="ECO:0000259" key="6">
    <source>
        <dbReference type="Pfam" id="PF17189"/>
    </source>
</evidence>
<dbReference type="PANTHER" id="PTHR11069">
    <property type="entry name" value="GLUCOSYLCERAMIDASE"/>
    <property type="match status" value="1"/>
</dbReference>
<dbReference type="RefSeq" id="XP_067748025.1">
    <property type="nucleotide sequence ID" value="XM_067888821.1"/>
</dbReference>
<dbReference type="Gene3D" id="3.20.20.80">
    <property type="entry name" value="Glycosidases"/>
    <property type="match status" value="1"/>
</dbReference>
<protein>
    <recommendedName>
        <fullName evidence="9">Glycosyl hydrolase family 30 TIM-barrel domain-containing protein</fullName>
    </recommendedName>
</protein>
<reference evidence="7" key="2">
    <citation type="submission" date="2015-06" db="UniProtKB">
        <authorList>
            <consortium name="EnsemblProtists"/>
        </authorList>
    </citation>
    <scope>IDENTIFICATION</scope>
    <source>
        <strain evidence="7">Pr102</strain>
    </source>
</reference>
<dbReference type="OrthoDB" id="117221at2759"/>
<feature type="chain" id="PRO_5003586971" description="Glycosyl hydrolase family 30 TIM-barrel domain-containing protein" evidence="4">
    <location>
        <begin position="26"/>
        <end position="590"/>
    </location>
</feature>
<dbReference type="SUPFAM" id="SSF51445">
    <property type="entry name" value="(Trans)glycosidases"/>
    <property type="match status" value="1"/>
</dbReference>
<comment type="similarity">
    <text evidence="1">Belongs to the glycosyl hydrolase 30 family.</text>
</comment>
<dbReference type="STRING" id="164328.H3GW37"/>
<dbReference type="PRINTS" id="PR00843">
    <property type="entry name" value="GLHYDRLASE30"/>
</dbReference>
<evidence type="ECO:0000256" key="4">
    <source>
        <dbReference type="SAM" id="SignalP"/>
    </source>
</evidence>
<dbReference type="InterPro" id="IPR013780">
    <property type="entry name" value="Glyco_hydro_b"/>
</dbReference>
<keyword evidence="2 4" id="KW-0732">Signal</keyword>
<dbReference type="GO" id="GO:0006680">
    <property type="term" value="P:glucosylceramide catabolic process"/>
    <property type="evidence" value="ECO:0000318"/>
    <property type="project" value="GO_Central"/>
</dbReference>
<dbReference type="Gene3D" id="2.60.40.1180">
    <property type="entry name" value="Golgi alpha-mannosidase II"/>
    <property type="match status" value="1"/>
</dbReference>
<dbReference type="OMA" id="GLMWNFA"/>
<evidence type="ECO:0000256" key="2">
    <source>
        <dbReference type="ARBA" id="ARBA00022729"/>
    </source>
</evidence>
<evidence type="ECO:0000313" key="8">
    <source>
        <dbReference type="Proteomes" id="UP000005238"/>
    </source>
</evidence>
<feature type="domain" description="Glycosyl hydrolase family 30 beta sandwich" evidence="6">
    <location>
        <begin position="473"/>
        <end position="541"/>
    </location>
</feature>
<evidence type="ECO:0008006" key="9">
    <source>
        <dbReference type="Google" id="ProtNLM"/>
    </source>
</evidence>
<dbReference type="InterPro" id="IPR033452">
    <property type="entry name" value="GH30_C"/>
</dbReference>
<dbReference type="EMBL" id="DS566059">
    <property type="status" value="NOT_ANNOTATED_CDS"/>
    <property type="molecule type" value="Genomic_DNA"/>
</dbReference>
<keyword evidence="8" id="KW-1185">Reference proteome</keyword>
<dbReference type="InterPro" id="IPR001139">
    <property type="entry name" value="Glyco_hydro_30"/>
</dbReference>
<dbReference type="VEuPathDB" id="FungiDB:KRP23_3907"/>
<dbReference type="InterPro" id="IPR017853">
    <property type="entry name" value="GH"/>
</dbReference>
<evidence type="ECO:0000256" key="3">
    <source>
        <dbReference type="ARBA" id="ARBA00022801"/>
    </source>
</evidence>
<dbReference type="AlphaFoldDB" id="H3GW37"/>
<dbReference type="VEuPathDB" id="FungiDB:KRP22_2851"/>